<dbReference type="EMBL" id="BGZK01000841">
    <property type="protein sequence ID" value="GBP62442.1"/>
    <property type="molecule type" value="Genomic_DNA"/>
</dbReference>
<reference evidence="2 3" key="1">
    <citation type="journal article" date="2019" name="Commun. Biol.">
        <title>The bagworm genome reveals a unique fibroin gene that provides high tensile strength.</title>
        <authorList>
            <person name="Kono N."/>
            <person name="Nakamura H."/>
            <person name="Ohtoshi R."/>
            <person name="Tomita M."/>
            <person name="Numata K."/>
            <person name="Arakawa K."/>
        </authorList>
    </citation>
    <scope>NUCLEOTIDE SEQUENCE [LARGE SCALE GENOMIC DNA]</scope>
</reference>
<sequence>MPILGIHINHAPTASHADRPRQMKSSKFQIIGTTDNGQPSGRFGVLVRESRTPRTRSPVTDRIARFSNFYSAALSSNRGSCVIFVCVLRIAY</sequence>
<name>A0A4C1XHG8_EUMVA</name>
<keyword evidence="3" id="KW-1185">Reference proteome</keyword>
<organism evidence="2 3">
    <name type="scientific">Eumeta variegata</name>
    <name type="common">Bagworm moth</name>
    <name type="synonym">Eumeta japonica</name>
    <dbReference type="NCBI Taxonomy" id="151549"/>
    <lineage>
        <taxon>Eukaryota</taxon>
        <taxon>Metazoa</taxon>
        <taxon>Ecdysozoa</taxon>
        <taxon>Arthropoda</taxon>
        <taxon>Hexapoda</taxon>
        <taxon>Insecta</taxon>
        <taxon>Pterygota</taxon>
        <taxon>Neoptera</taxon>
        <taxon>Endopterygota</taxon>
        <taxon>Lepidoptera</taxon>
        <taxon>Glossata</taxon>
        <taxon>Ditrysia</taxon>
        <taxon>Tineoidea</taxon>
        <taxon>Psychidae</taxon>
        <taxon>Oiketicinae</taxon>
        <taxon>Eumeta</taxon>
    </lineage>
</organism>
<dbReference type="AlphaFoldDB" id="A0A4C1XHG8"/>
<evidence type="ECO:0000256" key="1">
    <source>
        <dbReference type="SAM" id="MobiDB-lite"/>
    </source>
</evidence>
<proteinExistence type="predicted"/>
<evidence type="ECO:0000313" key="3">
    <source>
        <dbReference type="Proteomes" id="UP000299102"/>
    </source>
</evidence>
<evidence type="ECO:0000313" key="2">
    <source>
        <dbReference type="EMBL" id="GBP62442.1"/>
    </source>
</evidence>
<accession>A0A4C1XHG8</accession>
<feature type="region of interest" description="Disordered" evidence="1">
    <location>
        <begin position="1"/>
        <end position="24"/>
    </location>
</feature>
<gene>
    <name evidence="2" type="ORF">EVAR_3144_1</name>
</gene>
<dbReference type="Proteomes" id="UP000299102">
    <property type="component" value="Unassembled WGS sequence"/>
</dbReference>
<protein>
    <submittedName>
        <fullName evidence="2">Uncharacterized protein</fullName>
    </submittedName>
</protein>
<comment type="caution">
    <text evidence="2">The sequence shown here is derived from an EMBL/GenBank/DDBJ whole genome shotgun (WGS) entry which is preliminary data.</text>
</comment>